<evidence type="ECO:0000313" key="1">
    <source>
        <dbReference type="EMBL" id="QHU02055.1"/>
    </source>
</evidence>
<organism evidence="1">
    <name type="scientific">viral metagenome</name>
    <dbReference type="NCBI Taxonomy" id="1070528"/>
    <lineage>
        <taxon>unclassified sequences</taxon>
        <taxon>metagenomes</taxon>
        <taxon>organismal metagenomes</taxon>
    </lineage>
</organism>
<name>A0A6C0J8G5_9ZZZZ</name>
<sequence length="41" mass="4794">MSPKKVLTAKENKNTNILMFYTDLPKLIKQQFSQNLLNINL</sequence>
<accession>A0A6C0J8G5</accession>
<protein>
    <submittedName>
        <fullName evidence="1">Uncharacterized protein</fullName>
    </submittedName>
</protein>
<reference evidence="1" key="1">
    <citation type="journal article" date="2020" name="Nature">
        <title>Giant virus diversity and host interactions through global metagenomics.</title>
        <authorList>
            <person name="Schulz F."/>
            <person name="Roux S."/>
            <person name="Paez-Espino D."/>
            <person name="Jungbluth S."/>
            <person name="Walsh D.A."/>
            <person name="Denef V.J."/>
            <person name="McMahon K.D."/>
            <person name="Konstantinidis K.T."/>
            <person name="Eloe-Fadrosh E.A."/>
            <person name="Kyrpides N.C."/>
            <person name="Woyke T."/>
        </authorList>
    </citation>
    <scope>NUCLEOTIDE SEQUENCE</scope>
    <source>
        <strain evidence="1">GVMAG-M-3300025880-56</strain>
    </source>
</reference>
<proteinExistence type="predicted"/>
<dbReference type="EMBL" id="MN740352">
    <property type="protein sequence ID" value="QHU02055.1"/>
    <property type="molecule type" value="Genomic_DNA"/>
</dbReference>
<dbReference type="AlphaFoldDB" id="A0A6C0J8G5"/>